<dbReference type="EMBL" id="VSSQ01001247">
    <property type="protein sequence ID" value="MPM06626.1"/>
    <property type="molecule type" value="Genomic_DNA"/>
</dbReference>
<dbReference type="InterPro" id="IPR010878">
    <property type="entry name" value="Gp111"/>
</dbReference>
<name>A0A644WRU7_9ZZZZ</name>
<proteinExistence type="predicted"/>
<evidence type="ECO:0000313" key="1">
    <source>
        <dbReference type="EMBL" id="MPM06626.1"/>
    </source>
</evidence>
<accession>A0A644WRU7</accession>
<dbReference type="AlphaFoldDB" id="A0A644WRU7"/>
<protein>
    <submittedName>
        <fullName evidence="1">Uncharacterized protein</fullName>
    </submittedName>
</protein>
<reference evidence="1" key="1">
    <citation type="submission" date="2019-08" db="EMBL/GenBank/DDBJ databases">
        <authorList>
            <person name="Kucharzyk K."/>
            <person name="Murdoch R.W."/>
            <person name="Higgins S."/>
            <person name="Loffler F."/>
        </authorList>
    </citation>
    <scope>NUCLEOTIDE SEQUENCE</scope>
</reference>
<gene>
    <name evidence="1" type="ORF">SDC9_52928</name>
</gene>
<sequence length="131" mass="15055">MNVMTRAWEIAKEGQAKFGGFVKEYFAMSLRAAWAELKGMVKMMKVELTSGSRNFKSWVARITGTDAKWGLKREFINSADYTWELEDGIYQINGAPRDSHQSLFENEIIRIENGEIAQYLSKEQAKAMFTK</sequence>
<comment type="caution">
    <text evidence="1">The sequence shown here is derived from an EMBL/GenBank/DDBJ whole genome shotgun (WGS) entry which is preliminary data.</text>
</comment>
<organism evidence="1">
    <name type="scientific">bioreactor metagenome</name>
    <dbReference type="NCBI Taxonomy" id="1076179"/>
    <lineage>
        <taxon>unclassified sequences</taxon>
        <taxon>metagenomes</taxon>
        <taxon>ecological metagenomes</taxon>
    </lineage>
</organism>
<dbReference type="Pfam" id="PF07410">
    <property type="entry name" value="Phage_Gp111"/>
    <property type="match status" value="1"/>
</dbReference>